<evidence type="ECO:0000259" key="9">
    <source>
        <dbReference type="PROSITE" id="PS50928"/>
    </source>
</evidence>
<dbReference type="PANTHER" id="PTHR42929">
    <property type="entry name" value="INNER MEMBRANE ABC TRANSPORTER PERMEASE PROTEIN YDCU-RELATED-RELATED"/>
    <property type="match status" value="1"/>
</dbReference>
<sequence>MSAERSRLPALKDRVMENDWVRFAISPGLGLGWVVLLLFLPMTVILAISFSVPGDFGNVIYEFTLENYRRFWESAVYKNIILESLFYGVVVTALALPFGYTAGYFLGRSKTDWKWILLGLVVLQYWVPFIIRTYAWIIILSNNGVLNQLLMGVGLLDAPLDIMYTTYSMVLGLTVSLLPFMILPVYVSVSTIDEDQIHAAKTLGATDFRAFREITLPQSLPGIVSGVLFVFIIGAGAFLAPTLLGGPDTRMIAPVIETVFILDFNWPFAAALSVIYFGVIGLLLYLFTRRVDLEEALDTGGAV</sequence>
<evidence type="ECO:0000256" key="5">
    <source>
        <dbReference type="ARBA" id="ARBA00022692"/>
    </source>
</evidence>
<protein>
    <submittedName>
        <fullName evidence="10">ABC transporter permease</fullName>
    </submittedName>
</protein>
<evidence type="ECO:0000256" key="7">
    <source>
        <dbReference type="ARBA" id="ARBA00023136"/>
    </source>
</evidence>
<evidence type="ECO:0000256" key="2">
    <source>
        <dbReference type="ARBA" id="ARBA00007069"/>
    </source>
</evidence>
<dbReference type="PROSITE" id="PS50928">
    <property type="entry name" value="ABC_TM1"/>
    <property type="match status" value="1"/>
</dbReference>
<evidence type="ECO:0000256" key="1">
    <source>
        <dbReference type="ARBA" id="ARBA00004651"/>
    </source>
</evidence>
<comment type="similarity">
    <text evidence="2">Belongs to the binding-protein-dependent transport system permease family. CysTW subfamily.</text>
</comment>
<evidence type="ECO:0000256" key="3">
    <source>
        <dbReference type="ARBA" id="ARBA00022448"/>
    </source>
</evidence>
<dbReference type="Pfam" id="PF00528">
    <property type="entry name" value="BPD_transp_1"/>
    <property type="match status" value="1"/>
</dbReference>
<feature type="transmembrane region" description="Helical" evidence="8">
    <location>
        <begin position="222"/>
        <end position="244"/>
    </location>
</feature>
<dbReference type="PANTHER" id="PTHR42929:SF1">
    <property type="entry name" value="INNER MEMBRANE ABC TRANSPORTER PERMEASE PROTEIN YDCU-RELATED"/>
    <property type="match status" value="1"/>
</dbReference>
<dbReference type="RefSeq" id="WP_260592363.1">
    <property type="nucleotide sequence ID" value="NZ_CP104003.1"/>
</dbReference>
<feature type="transmembrane region" description="Helical" evidence="8">
    <location>
        <begin position="162"/>
        <end position="187"/>
    </location>
</feature>
<keyword evidence="4" id="KW-1003">Cell membrane</keyword>
<gene>
    <name evidence="10" type="ORF">N0B31_14620</name>
</gene>
<keyword evidence="6 8" id="KW-1133">Transmembrane helix</keyword>
<feature type="transmembrane region" description="Helical" evidence="8">
    <location>
        <begin position="85"/>
        <end position="106"/>
    </location>
</feature>
<dbReference type="Gene3D" id="1.10.3720.10">
    <property type="entry name" value="MetI-like"/>
    <property type="match status" value="1"/>
</dbReference>
<evidence type="ECO:0000256" key="8">
    <source>
        <dbReference type="RuleBase" id="RU363032"/>
    </source>
</evidence>
<feature type="transmembrane region" description="Helical" evidence="8">
    <location>
        <begin position="264"/>
        <end position="287"/>
    </location>
</feature>
<dbReference type="Proteomes" id="UP001057580">
    <property type="component" value="Chromosome"/>
</dbReference>
<dbReference type="GO" id="GO:0005886">
    <property type="term" value="C:plasma membrane"/>
    <property type="evidence" value="ECO:0007669"/>
    <property type="project" value="UniProtKB-SubCell"/>
</dbReference>
<dbReference type="GO" id="GO:0055085">
    <property type="term" value="P:transmembrane transport"/>
    <property type="evidence" value="ECO:0007669"/>
    <property type="project" value="InterPro"/>
</dbReference>
<reference evidence="10" key="1">
    <citation type="submission" date="2022-09" db="EMBL/GenBank/DDBJ databases">
        <title>Diverse halophilic archaea isolated from saline environments.</title>
        <authorList>
            <person name="Cui H.-L."/>
        </authorList>
    </citation>
    <scope>NUCLEOTIDE SEQUENCE</scope>
    <source>
        <strain evidence="10">ZS-35-S2</strain>
    </source>
</reference>
<feature type="transmembrane region" description="Helical" evidence="8">
    <location>
        <begin position="20"/>
        <end position="48"/>
    </location>
</feature>
<comment type="subcellular location">
    <subcellularLocation>
        <location evidence="1 8">Cell membrane</location>
        <topology evidence="1 8">Multi-pass membrane protein</topology>
    </subcellularLocation>
</comment>
<evidence type="ECO:0000256" key="4">
    <source>
        <dbReference type="ARBA" id="ARBA00022475"/>
    </source>
</evidence>
<dbReference type="AlphaFoldDB" id="A0A9E7R0E6"/>
<dbReference type="InterPro" id="IPR000515">
    <property type="entry name" value="MetI-like"/>
</dbReference>
<dbReference type="KEGG" id="ssai:N0B31_14620"/>
<dbReference type="GeneID" id="74943680"/>
<dbReference type="InterPro" id="IPR035906">
    <property type="entry name" value="MetI-like_sf"/>
</dbReference>
<feature type="transmembrane region" description="Helical" evidence="8">
    <location>
        <begin position="115"/>
        <end position="142"/>
    </location>
</feature>
<evidence type="ECO:0000313" key="11">
    <source>
        <dbReference type="Proteomes" id="UP001057580"/>
    </source>
</evidence>
<keyword evidence="11" id="KW-1185">Reference proteome</keyword>
<keyword evidence="3 8" id="KW-0813">Transport</keyword>
<feature type="domain" description="ABC transmembrane type-1" evidence="9">
    <location>
        <begin position="81"/>
        <end position="287"/>
    </location>
</feature>
<evidence type="ECO:0000256" key="6">
    <source>
        <dbReference type="ARBA" id="ARBA00022989"/>
    </source>
</evidence>
<name>A0A9E7R0E6_9EURY</name>
<accession>A0A9E7R0E6</accession>
<proteinExistence type="inferred from homology"/>
<dbReference type="SUPFAM" id="SSF161098">
    <property type="entry name" value="MetI-like"/>
    <property type="match status" value="1"/>
</dbReference>
<dbReference type="CDD" id="cd06261">
    <property type="entry name" value="TM_PBP2"/>
    <property type="match status" value="1"/>
</dbReference>
<keyword evidence="5 8" id="KW-0812">Transmembrane</keyword>
<keyword evidence="7 8" id="KW-0472">Membrane</keyword>
<dbReference type="EMBL" id="CP104003">
    <property type="protein sequence ID" value="UWM53369.1"/>
    <property type="molecule type" value="Genomic_DNA"/>
</dbReference>
<organism evidence="10 11">
    <name type="scientific">Salinirubellus salinus</name>
    <dbReference type="NCBI Taxonomy" id="1364945"/>
    <lineage>
        <taxon>Archaea</taxon>
        <taxon>Methanobacteriati</taxon>
        <taxon>Methanobacteriota</taxon>
        <taxon>Stenosarchaea group</taxon>
        <taxon>Halobacteria</taxon>
        <taxon>Halobacteriales</taxon>
        <taxon>Natronomonadaceae</taxon>
        <taxon>Salinirubellus</taxon>
    </lineage>
</organism>
<evidence type="ECO:0000313" key="10">
    <source>
        <dbReference type="EMBL" id="UWM53369.1"/>
    </source>
</evidence>